<keyword evidence="2" id="KW-1185">Reference proteome</keyword>
<dbReference type="Proteomes" id="UP000321062">
    <property type="component" value="Chromosome"/>
</dbReference>
<reference evidence="1 2" key="1">
    <citation type="journal article" date="2015" name="Int. J. Syst. Evol. Microbiol.">
        <title>Youhaiella tibetensis gen. nov., sp. nov., isolated from subsurface sediment.</title>
        <authorList>
            <person name="Wang Y.X."/>
            <person name="Huang F.Q."/>
            <person name="Nogi Y."/>
            <person name="Pang S.J."/>
            <person name="Wang P.K."/>
            <person name="Lv J."/>
        </authorList>
    </citation>
    <scope>NUCLEOTIDE SEQUENCE [LARGE SCALE GENOMIC DNA]</scope>
    <source>
        <strain evidence="2">fig4</strain>
    </source>
</reference>
<dbReference type="EMBL" id="CP041690">
    <property type="protein sequence ID" value="QEE18881.1"/>
    <property type="molecule type" value="Genomic_DNA"/>
</dbReference>
<gene>
    <name evidence="1" type="ORF">FNA67_01225</name>
</gene>
<accession>A0A5B9DHV8</accession>
<dbReference type="KEGG" id="yti:FNA67_01225"/>
<evidence type="ECO:0000313" key="1">
    <source>
        <dbReference type="EMBL" id="QEE18881.1"/>
    </source>
</evidence>
<name>A0A5B9DHV8_9HYPH</name>
<organism evidence="1 2">
    <name type="scientific">Paradevosia tibetensis</name>
    <dbReference type="NCBI Taxonomy" id="1447062"/>
    <lineage>
        <taxon>Bacteria</taxon>
        <taxon>Pseudomonadati</taxon>
        <taxon>Pseudomonadota</taxon>
        <taxon>Alphaproteobacteria</taxon>
        <taxon>Hyphomicrobiales</taxon>
        <taxon>Devosiaceae</taxon>
        <taxon>Paradevosia</taxon>
    </lineage>
</organism>
<dbReference type="AlphaFoldDB" id="A0A5B9DHV8"/>
<dbReference type="InterPro" id="IPR036626">
    <property type="entry name" value="GpW_sf"/>
</dbReference>
<dbReference type="RefSeq" id="WP_049707349.1">
    <property type="nucleotide sequence ID" value="NZ_BMFM01000001.1"/>
</dbReference>
<sequence>MPDDSANMITIGGVSVDIEQPCLVLRELRKTEIAVAAGESVSMTRFDQDEVRFTPATISGLGGLIAKYEQLCAASQGKRRRGARVVRWGVR</sequence>
<proteinExistence type="predicted"/>
<protein>
    <submittedName>
        <fullName evidence="1">Uncharacterized protein</fullName>
    </submittedName>
</protein>
<dbReference type="GO" id="GO:0019058">
    <property type="term" value="P:viral life cycle"/>
    <property type="evidence" value="ECO:0007669"/>
    <property type="project" value="InterPro"/>
</dbReference>
<evidence type="ECO:0000313" key="2">
    <source>
        <dbReference type="Proteomes" id="UP000321062"/>
    </source>
</evidence>
<dbReference type="Gene3D" id="3.30.1580.10">
    <property type="entry name" value="Head-to-tail joining protein W"/>
    <property type="match status" value="1"/>
</dbReference>